<evidence type="ECO:0000256" key="1">
    <source>
        <dbReference type="SAM" id="Phobius"/>
    </source>
</evidence>
<reference evidence="2" key="2">
    <citation type="journal article" date="2012" name="PLoS ONE">
        <title>A Deeply Branching Thermophilic Bacterium with an Ancient Acetyl-CoA Pathway Dominates a Subsurface Ecosystem.</title>
        <authorList>
            <person name="Takami H."/>
            <person name="Noguchi H."/>
            <person name="Takaki Y."/>
            <person name="Uchiyama I."/>
            <person name="Toyoda A."/>
            <person name="Nishi S."/>
            <person name="Chee G.-J."/>
            <person name="Arai W."/>
            <person name="Nunoura T."/>
            <person name="Itoh T."/>
            <person name="Hattori M."/>
            <person name="Takai K."/>
        </authorList>
    </citation>
    <scope>NUCLEOTIDE SEQUENCE</scope>
</reference>
<gene>
    <name evidence="2" type="ORF">HGMM_F50D11C26</name>
</gene>
<keyword evidence="1" id="KW-0812">Transmembrane</keyword>
<reference evidence="2" key="1">
    <citation type="journal article" date="2005" name="Environ. Microbiol.">
        <title>Genetic and functional properties of uncultivated thermophilic crenarchaeotes from a subsurface gold mine as revealed by analysis of genome fragments.</title>
        <authorList>
            <person name="Nunoura T."/>
            <person name="Hirayama H."/>
            <person name="Takami H."/>
            <person name="Oida H."/>
            <person name="Nishi S."/>
            <person name="Shimamura S."/>
            <person name="Suzuki Y."/>
            <person name="Inagaki F."/>
            <person name="Takai K."/>
            <person name="Nealson K.H."/>
            <person name="Horikoshi K."/>
        </authorList>
    </citation>
    <scope>NUCLEOTIDE SEQUENCE</scope>
</reference>
<evidence type="ECO:0000313" key="2">
    <source>
        <dbReference type="EMBL" id="BAL57417.1"/>
    </source>
</evidence>
<organism evidence="2">
    <name type="scientific">uncultured Acetothermia bacterium</name>
    <dbReference type="NCBI Taxonomy" id="236499"/>
    <lineage>
        <taxon>Bacteria</taxon>
        <taxon>Candidatus Bipolaricaulota</taxon>
        <taxon>environmental samples</taxon>
    </lineage>
</organism>
<feature type="transmembrane region" description="Helical" evidence="1">
    <location>
        <begin position="119"/>
        <end position="143"/>
    </location>
</feature>
<keyword evidence="1" id="KW-1133">Transmembrane helix</keyword>
<accession>H5SMN1</accession>
<dbReference type="AlphaFoldDB" id="H5SMN1"/>
<evidence type="ECO:0008006" key="3">
    <source>
        <dbReference type="Google" id="ProtNLM"/>
    </source>
</evidence>
<keyword evidence="1" id="KW-0472">Membrane</keyword>
<sequence length="183" mass="20968">MSTEYSESELNHENLAEFADLAKGLEMGYENHPSEEILRAYVANRLLDGPGAGRVSATFRNERAFEQFLQGRLARWTRADVSMHILTCARCQQSVWRLRTSRWHLLASAREHSREEQRWYWRFAFGALAGAAVAAIAVALWLWPSSPPHSACWIEEQCWQQVVRDSPTKGSILTVYRATPGRF</sequence>
<name>H5SMN1_9BACT</name>
<proteinExistence type="predicted"/>
<dbReference type="EMBL" id="AP011775">
    <property type="protein sequence ID" value="BAL57417.1"/>
    <property type="molecule type" value="Genomic_DNA"/>
</dbReference>
<protein>
    <recommendedName>
        <fullName evidence="3">Zinc-finger domain-containing protein</fullName>
    </recommendedName>
</protein>